<feature type="transmembrane region" description="Helical" evidence="1">
    <location>
        <begin position="38"/>
        <end position="58"/>
    </location>
</feature>
<dbReference type="InterPro" id="IPR006311">
    <property type="entry name" value="TAT_signal"/>
</dbReference>
<evidence type="ECO:0008006" key="4">
    <source>
        <dbReference type="Google" id="ProtNLM"/>
    </source>
</evidence>
<keyword evidence="3" id="KW-1185">Reference proteome</keyword>
<gene>
    <name evidence="2" type="ORF">SO694_00009329</name>
</gene>
<evidence type="ECO:0000256" key="1">
    <source>
        <dbReference type="SAM" id="Phobius"/>
    </source>
</evidence>
<feature type="transmembrane region" description="Helical" evidence="1">
    <location>
        <begin position="105"/>
        <end position="123"/>
    </location>
</feature>
<feature type="transmembrane region" description="Helical" evidence="1">
    <location>
        <begin position="12"/>
        <end position="32"/>
    </location>
</feature>
<accession>A0ABR1GES0</accession>
<dbReference type="Proteomes" id="UP001363151">
    <property type="component" value="Unassembled WGS sequence"/>
</dbReference>
<feature type="transmembrane region" description="Helical" evidence="1">
    <location>
        <begin position="70"/>
        <end position="93"/>
    </location>
</feature>
<reference evidence="2 3" key="1">
    <citation type="submission" date="2024-03" db="EMBL/GenBank/DDBJ databases">
        <title>Aureococcus anophagefferens CCMP1851 and Kratosvirus quantuckense: Draft genome of a second virus-susceptible host strain in the model system.</title>
        <authorList>
            <person name="Chase E."/>
            <person name="Truchon A.R."/>
            <person name="Schepens W."/>
            <person name="Wilhelm S.W."/>
        </authorList>
    </citation>
    <scope>NUCLEOTIDE SEQUENCE [LARGE SCALE GENOMIC DNA]</scope>
    <source>
        <strain evidence="2 3">CCMP1851</strain>
    </source>
</reference>
<dbReference type="PROSITE" id="PS51318">
    <property type="entry name" value="TAT"/>
    <property type="match status" value="1"/>
</dbReference>
<dbReference type="PROSITE" id="PS51257">
    <property type="entry name" value="PROKAR_LIPOPROTEIN"/>
    <property type="match status" value="1"/>
</dbReference>
<evidence type="ECO:0000313" key="3">
    <source>
        <dbReference type="Proteomes" id="UP001363151"/>
    </source>
</evidence>
<dbReference type="EMBL" id="JBBJCI010000031">
    <property type="protein sequence ID" value="KAK7254296.1"/>
    <property type="molecule type" value="Genomic_DNA"/>
</dbReference>
<sequence>MTRRAAPRRRFIGYGAFLGGCGWYGAASHGYAPAVMHSLYAGAGSGLLMALCGLGSFGEPRKGDASYRRWMIAVHVGLMLNALFTAVFALQFARARGDPAKADRAPLFLVMALGSAAAMVALVKLKPKKAKPQ</sequence>
<organism evidence="2 3">
    <name type="scientific">Aureococcus anophagefferens</name>
    <name type="common">Harmful bloom alga</name>
    <dbReference type="NCBI Taxonomy" id="44056"/>
    <lineage>
        <taxon>Eukaryota</taxon>
        <taxon>Sar</taxon>
        <taxon>Stramenopiles</taxon>
        <taxon>Ochrophyta</taxon>
        <taxon>Pelagophyceae</taxon>
        <taxon>Pelagomonadales</taxon>
        <taxon>Pelagomonadaceae</taxon>
        <taxon>Aureococcus</taxon>
    </lineage>
</organism>
<keyword evidence="1" id="KW-0472">Membrane</keyword>
<proteinExistence type="predicted"/>
<comment type="caution">
    <text evidence="2">The sequence shown here is derived from an EMBL/GenBank/DDBJ whole genome shotgun (WGS) entry which is preliminary data.</text>
</comment>
<keyword evidence="1" id="KW-0812">Transmembrane</keyword>
<keyword evidence="1" id="KW-1133">Transmembrane helix</keyword>
<evidence type="ECO:0000313" key="2">
    <source>
        <dbReference type="EMBL" id="KAK7254296.1"/>
    </source>
</evidence>
<protein>
    <recommendedName>
        <fullName evidence="4">Cytochrome b561 domain-containing protein</fullName>
    </recommendedName>
</protein>
<name>A0ABR1GES0_AURAN</name>